<dbReference type="EMBL" id="JAHRHJ020000001">
    <property type="protein sequence ID" value="KAH9329839.1"/>
    <property type="molecule type" value="Genomic_DNA"/>
</dbReference>
<feature type="non-terminal residue" evidence="2">
    <location>
        <position position="55"/>
    </location>
</feature>
<name>A0AA38LN00_TAXCH</name>
<organism evidence="2 3">
    <name type="scientific">Taxus chinensis</name>
    <name type="common">Chinese yew</name>
    <name type="synonym">Taxus wallichiana var. chinensis</name>
    <dbReference type="NCBI Taxonomy" id="29808"/>
    <lineage>
        <taxon>Eukaryota</taxon>
        <taxon>Viridiplantae</taxon>
        <taxon>Streptophyta</taxon>
        <taxon>Embryophyta</taxon>
        <taxon>Tracheophyta</taxon>
        <taxon>Spermatophyta</taxon>
        <taxon>Pinopsida</taxon>
        <taxon>Pinidae</taxon>
        <taxon>Conifers II</taxon>
        <taxon>Cupressales</taxon>
        <taxon>Taxaceae</taxon>
        <taxon>Taxus</taxon>
    </lineage>
</organism>
<protein>
    <submittedName>
        <fullName evidence="2">Uncharacterized protein</fullName>
    </submittedName>
</protein>
<keyword evidence="3" id="KW-1185">Reference proteome</keyword>
<comment type="caution">
    <text evidence="2">The sequence shown here is derived from an EMBL/GenBank/DDBJ whole genome shotgun (WGS) entry which is preliminary data.</text>
</comment>
<proteinExistence type="predicted"/>
<evidence type="ECO:0000313" key="2">
    <source>
        <dbReference type="EMBL" id="KAH9329839.1"/>
    </source>
</evidence>
<dbReference type="Proteomes" id="UP000824469">
    <property type="component" value="Unassembled WGS sequence"/>
</dbReference>
<gene>
    <name evidence="2" type="ORF">KI387_001947</name>
</gene>
<feature type="region of interest" description="Disordered" evidence="1">
    <location>
        <begin position="1"/>
        <end position="21"/>
    </location>
</feature>
<reference evidence="2 3" key="1">
    <citation type="journal article" date="2021" name="Nat. Plants">
        <title>The Taxus genome provides insights into paclitaxel biosynthesis.</title>
        <authorList>
            <person name="Xiong X."/>
            <person name="Gou J."/>
            <person name="Liao Q."/>
            <person name="Li Y."/>
            <person name="Zhou Q."/>
            <person name="Bi G."/>
            <person name="Li C."/>
            <person name="Du R."/>
            <person name="Wang X."/>
            <person name="Sun T."/>
            <person name="Guo L."/>
            <person name="Liang H."/>
            <person name="Lu P."/>
            <person name="Wu Y."/>
            <person name="Zhang Z."/>
            <person name="Ro D.K."/>
            <person name="Shang Y."/>
            <person name="Huang S."/>
            <person name="Yan J."/>
        </authorList>
    </citation>
    <scope>NUCLEOTIDE SEQUENCE [LARGE SCALE GENOMIC DNA]</scope>
    <source>
        <strain evidence="2">Ta-2019</strain>
    </source>
</reference>
<sequence length="55" mass="6173">MDTKDVNRPVQPKQETVALGHPGQKYAVDVKTWQAHGQITARHVSPRKKVQKVKG</sequence>
<evidence type="ECO:0000256" key="1">
    <source>
        <dbReference type="SAM" id="MobiDB-lite"/>
    </source>
</evidence>
<evidence type="ECO:0000313" key="3">
    <source>
        <dbReference type="Proteomes" id="UP000824469"/>
    </source>
</evidence>
<accession>A0AA38LN00</accession>
<dbReference type="AlphaFoldDB" id="A0AA38LN00"/>